<proteinExistence type="predicted"/>
<dbReference type="Proteomes" id="UP001054945">
    <property type="component" value="Unassembled WGS sequence"/>
</dbReference>
<reference evidence="1 2" key="1">
    <citation type="submission" date="2021-06" db="EMBL/GenBank/DDBJ databases">
        <title>Caerostris extrusa draft genome.</title>
        <authorList>
            <person name="Kono N."/>
            <person name="Arakawa K."/>
        </authorList>
    </citation>
    <scope>NUCLEOTIDE SEQUENCE [LARGE SCALE GENOMIC DNA]</scope>
</reference>
<keyword evidence="2" id="KW-1185">Reference proteome</keyword>
<protein>
    <submittedName>
        <fullName evidence="1">Uncharacterized protein</fullName>
    </submittedName>
</protein>
<name>A0AAV4V3B4_CAEEX</name>
<accession>A0AAV4V3B4</accession>
<dbReference type="AlphaFoldDB" id="A0AAV4V3B4"/>
<evidence type="ECO:0000313" key="1">
    <source>
        <dbReference type="EMBL" id="GIY64498.1"/>
    </source>
</evidence>
<gene>
    <name evidence="1" type="ORF">CEXT_101541</name>
</gene>
<dbReference type="EMBL" id="BPLR01013888">
    <property type="protein sequence ID" value="GIY64498.1"/>
    <property type="molecule type" value="Genomic_DNA"/>
</dbReference>
<comment type="caution">
    <text evidence="1">The sequence shown here is derived from an EMBL/GenBank/DDBJ whole genome shotgun (WGS) entry which is preliminary data.</text>
</comment>
<organism evidence="1 2">
    <name type="scientific">Caerostris extrusa</name>
    <name type="common">Bark spider</name>
    <name type="synonym">Caerostris bankana</name>
    <dbReference type="NCBI Taxonomy" id="172846"/>
    <lineage>
        <taxon>Eukaryota</taxon>
        <taxon>Metazoa</taxon>
        <taxon>Ecdysozoa</taxon>
        <taxon>Arthropoda</taxon>
        <taxon>Chelicerata</taxon>
        <taxon>Arachnida</taxon>
        <taxon>Araneae</taxon>
        <taxon>Araneomorphae</taxon>
        <taxon>Entelegynae</taxon>
        <taxon>Araneoidea</taxon>
        <taxon>Araneidae</taxon>
        <taxon>Caerostris</taxon>
    </lineage>
</organism>
<evidence type="ECO:0000313" key="2">
    <source>
        <dbReference type="Proteomes" id="UP001054945"/>
    </source>
</evidence>
<sequence length="92" mass="10088">MSCFVGTQSDYRFPKPCYLFFGISTFAPKKLSTGGFVNTAKQTAQPTITSALNVAYFSPGLLWTTRSFLKVRNGMLRQHSFSESSCKSVSAG</sequence>